<evidence type="ECO:0000256" key="1">
    <source>
        <dbReference type="SAM" id="Phobius"/>
    </source>
</evidence>
<keyword evidence="1" id="KW-1133">Transmembrane helix</keyword>
<feature type="domain" description="DUF6286" evidence="2">
    <location>
        <begin position="80"/>
        <end position="180"/>
    </location>
</feature>
<reference evidence="3 4" key="1">
    <citation type="submission" date="2017-05" db="EMBL/GenBank/DDBJ databases">
        <title>Complete genome sequence of Corynebacterium striatum KC-Na-1 isolated from Neophocaena asiaeorientalis in Korea.</title>
        <authorList>
            <person name="Kim J.H."/>
            <person name="Lee K."/>
        </authorList>
    </citation>
    <scope>NUCLEOTIDE SEQUENCE [LARGE SCALE GENOMIC DNA]</scope>
    <source>
        <strain evidence="3 4">KC-Na-01</strain>
    </source>
</reference>
<dbReference type="EMBL" id="CP021252">
    <property type="protein sequence ID" value="ART22085.1"/>
    <property type="molecule type" value="Genomic_DNA"/>
</dbReference>
<dbReference type="KEGG" id="cstr:CBE89_11705"/>
<organism evidence="3 4">
    <name type="scientific">Corynebacterium striatum</name>
    <dbReference type="NCBI Taxonomy" id="43770"/>
    <lineage>
        <taxon>Bacteria</taxon>
        <taxon>Bacillati</taxon>
        <taxon>Actinomycetota</taxon>
        <taxon>Actinomycetes</taxon>
        <taxon>Mycobacteriales</taxon>
        <taxon>Corynebacteriaceae</taxon>
        <taxon>Corynebacterium</taxon>
    </lineage>
</organism>
<dbReference type="RefSeq" id="WP_086892085.1">
    <property type="nucleotide sequence ID" value="NZ_CP021252.1"/>
</dbReference>
<dbReference type="Pfam" id="PF19803">
    <property type="entry name" value="DUF6286"/>
    <property type="match status" value="1"/>
</dbReference>
<evidence type="ECO:0000313" key="4">
    <source>
        <dbReference type="Proteomes" id="UP000250197"/>
    </source>
</evidence>
<keyword evidence="1" id="KW-0812">Transmembrane</keyword>
<accession>A0A2Z2J3A9</accession>
<sequence>MSKERSTFPRGFGQKPAASPAARTWTVILGLVCLGGSTFLGRETWAVSTGARSWLQPFITVMSQDKIETWMLVCGVAAILVGLLLLVAAFKPRKSTHTQVESEVASMWLRPVDIARAASAAARRVPGVAAARSRAVISKKKTTVDVTVNGDIEDEGLISRVEDAVAQTLQQLHRQPQLTVAAEKLPEVDDHV</sequence>
<evidence type="ECO:0000313" key="3">
    <source>
        <dbReference type="EMBL" id="ART22085.1"/>
    </source>
</evidence>
<feature type="transmembrane region" description="Helical" evidence="1">
    <location>
        <begin position="70"/>
        <end position="90"/>
    </location>
</feature>
<gene>
    <name evidence="3" type="ORF">CBE89_11705</name>
</gene>
<dbReference type="InterPro" id="IPR046253">
    <property type="entry name" value="DUF6286"/>
</dbReference>
<proteinExistence type="predicted"/>
<protein>
    <recommendedName>
        <fullName evidence="2">DUF6286 domain-containing protein</fullName>
    </recommendedName>
</protein>
<dbReference type="Proteomes" id="UP000250197">
    <property type="component" value="Chromosome"/>
</dbReference>
<evidence type="ECO:0000259" key="2">
    <source>
        <dbReference type="Pfam" id="PF19803"/>
    </source>
</evidence>
<name>A0A2Z2J3A9_CORST</name>
<dbReference type="AlphaFoldDB" id="A0A2Z2J3A9"/>
<keyword evidence="1" id="KW-0472">Membrane</keyword>
<feature type="transmembrane region" description="Helical" evidence="1">
    <location>
        <begin position="21"/>
        <end position="40"/>
    </location>
</feature>